<name>A0A3N4LZT0_9PEZI</name>
<keyword evidence="14" id="KW-0539">Nucleus</keyword>
<keyword evidence="10" id="KW-0498">Mitosis</keyword>
<keyword evidence="7" id="KW-0963">Cytoplasm</keyword>
<evidence type="ECO:0000256" key="1">
    <source>
        <dbReference type="ARBA" id="ARBA00004123"/>
    </source>
</evidence>
<keyword evidence="9" id="KW-0493">Microtubule</keyword>
<dbReference type="GO" id="GO:0000278">
    <property type="term" value="P:mitotic cell cycle"/>
    <property type="evidence" value="ECO:0007669"/>
    <property type="project" value="InterPro"/>
</dbReference>
<keyword evidence="16" id="KW-0137">Centromere</keyword>
<evidence type="ECO:0000256" key="3">
    <source>
        <dbReference type="ARBA" id="ARBA00004629"/>
    </source>
</evidence>
<evidence type="ECO:0000256" key="8">
    <source>
        <dbReference type="ARBA" id="ARBA00022618"/>
    </source>
</evidence>
<evidence type="ECO:0000313" key="20">
    <source>
        <dbReference type="Proteomes" id="UP000267821"/>
    </source>
</evidence>
<evidence type="ECO:0000256" key="11">
    <source>
        <dbReference type="ARBA" id="ARBA00022829"/>
    </source>
</evidence>
<dbReference type="GO" id="GO:0005874">
    <property type="term" value="C:microtubule"/>
    <property type="evidence" value="ECO:0007669"/>
    <property type="project" value="UniProtKB-KW"/>
</dbReference>
<dbReference type="FunCoup" id="A0A3N4LZT0">
    <property type="interactions" value="13"/>
</dbReference>
<evidence type="ECO:0000256" key="7">
    <source>
        <dbReference type="ARBA" id="ARBA00022490"/>
    </source>
</evidence>
<dbReference type="OrthoDB" id="3230169at2759"/>
<dbReference type="EMBL" id="ML121529">
    <property type="protein sequence ID" value="RPB28327.1"/>
    <property type="molecule type" value="Genomic_DNA"/>
</dbReference>
<dbReference type="GO" id="GO:0042729">
    <property type="term" value="C:DASH complex"/>
    <property type="evidence" value="ECO:0007669"/>
    <property type="project" value="InterPro"/>
</dbReference>
<evidence type="ECO:0000256" key="12">
    <source>
        <dbReference type="ARBA" id="ARBA00022838"/>
    </source>
</evidence>
<evidence type="ECO:0000256" key="16">
    <source>
        <dbReference type="ARBA" id="ARBA00023328"/>
    </source>
</evidence>
<comment type="subcellular location">
    <subcellularLocation>
        <location evidence="3">Chromosome</location>
        <location evidence="3">Centromere</location>
        <location evidence="3">Kinetochore</location>
    </subcellularLocation>
    <subcellularLocation>
        <location evidence="2">Cytoplasm</location>
        <location evidence="2">Cytoskeleton</location>
        <location evidence="2">Spindle</location>
    </subcellularLocation>
    <subcellularLocation>
        <location evidence="1">Nucleus</location>
    </subcellularLocation>
</comment>
<dbReference type="AlphaFoldDB" id="A0A3N4LZT0"/>
<dbReference type="Pfam" id="PF08654">
    <property type="entry name" value="DASH_Dad2"/>
    <property type="match status" value="1"/>
</dbReference>
<dbReference type="InParanoid" id="A0A3N4LZT0"/>
<keyword evidence="11" id="KW-0159">Chromosome partition</keyword>
<keyword evidence="15" id="KW-0131">Cell cycle</keyword>
<dbReference type="InterPro" id="IPR013963">
    <property type="entry name" value="DASH_Dad2"/>
</dbReference>
<proteinExistence type="inferred from homology"/>
<evidence type="ECO:0000256" key="5">
    <source>
        <dbReference type="ARBA" id="ARBA00020260"/>
    </source>
</evidence>
<evidence type="ECO:0000256" key="15">
    <source>
        <dbReference type="ARBA" id="ARBA00023306"/>
    </source>
</evidence>
<evidence type="ECO:0000256" key="18">
    <source>
        <dbReference type="SAM" id="MobiDB-lite"/>
    </source>
</evidence>
<dbReference type="PANTHER" id="PTHR28036">
    <property type="entry name" value="DASH COMPLEX SUBUNIT DAD2"/>
    <property type="match status" value="1"/>
</dbReference>
<reference evidence="19 20" key="1">
    <citation type="journal article" date="2018" name="Nat. Ecol. Evol.">
        <title>Pezizomycetes genomes reveal the molecular basis of ectomycorrhizal truffle lifestyle.</title>
        <authorList>
            <person name="Murat C."/>
            <person name="Payen T."/>
            <person name="Noel B."/>
            <person name="Kuo A."/>
            <person name="Morin E."/>
            <person name="Chen J."/>
            <person name="Kohler A."/>
            <person name="Krizsan K."/>
            <person name="Balestrini R."/>
            <person name="Da Silva C."/>
            <person name="Montanini B."/>
            <person name="Hainaut M."/>
            <person name="Levati E."/>
            <person name="Barry K.W."/>
            <person name="Belfiori B."/>
            <person name="Cichocki N."/>
            <person name="Clum A."/>
            <person name="Dockter R.B."/>
            <person name="Fauchery L."/>
            <person name="Guy J."/>
            <person name="Iotti M."/>
            <person name="Le Tacon F."/>
            <person name="Lindquist E.A."/>
            <person name="Lipzen A."/>
            <person name="Malagnac F."/>
            <person name="Mello A."/>
            <person name="Molinier V."/>
            <person name="Miyauchi S."/>
            <person name="Poulain J."/>
            <person name="Riccioni C."/>
            <person name="Rubini A."/>
            <person name="Sitrit Y."/>
            <person name="Splivallo R."/>
            <person name="Traeger S."/>
            <person name="Wang M."/>
            <person name="Zifcakova L."/>
            <person name="Wipf D."/>
            <person name="Zambonelli A."/>
            <person name="Paolocci F."/>
            <person name="Nowrousian M."/>
            <person name="Ottonello S."/>
            <person name="Baldrian P."/>
            <person name="Spatafora J.W."/>
            <person name="Henrissat B."/>
            <person name="Nagy L.G."/>
            <person name="Aury J.M."/>
            <person name="Wincker P."/>
            <person name="Grigoriev I.V."/>
            <person name="Bonfante P."/>
            <person name="Martin F.M."/>
        </authorList>
    </citation>
    <scope>NUCLEOTIDE SEQUENCE [LARGE SCALE GENOMIC DNA]</scope>
    <source>
        <strain evidence="19 20">ATCC MYA-4762</strain>
    </source>
</reference>
<evidence type="ECO:0000256" key="4">
    <source>
        <dbReference type="ARBA" id="ARBA00005501"/>
    </source>
</evidence>
<protein>
    <recommendedName>
        <fullName evidence="5">DASH complex subunit DAD2</fullName>
    </recommendedName>
    <alternativeName>
        <fullName evidence="17">Outer kinetochore protein DAD2</fullName>
    </alternativeName>
</protein>
<dbReference type="STRING" id="1051890.A0A3N4LZT0"/>
<keyword evidence="12" id="KW-0995">Kinetochore</keyword>
<evidence type="ECO:0000256" key="9">
    <source>
        <dbReference type="ARBA" id="ARBA00022701"/>
    </source>
</evidence>
<keyword evidence="6" id="KW-0158">Chromosome</keyword>
<keyword evidence="20" id="KW-1185">Reference proteome</keyword>
<keyword evidence="13" id="KW-0206">Cytoskeleton</keyword>
<gene>
    <name evidence="19" type="ORF">L211DRAFT_833294</name>
</gene>
<dbReference type="GO" id="GO:0051301">
    <property type="term" value="P:cell division"/>
    <property type="evidence" value="ECO:0007669"/>
    <property type="project" value="UniProtKB-KW"/>
</dbReference>
<dbReference type="Proteomes" id="UP000267821">
    <property type="component" value="Unassembled WGS sequence"/>
</dbReference>
<comment type="similarity">
    <text evidence="4">Belongs to the DASH complex DAD2 family.</text>
</comment>
<dbReference type="GO" id="GO:0008608">
    <property type="term" value="P:attachment of spindle microtubules to kinetochore"/>
    <property type="evidence" value="ECO:0007669"/>
    <property type="project" value="TreeGrafter"/>
</dbReference>
<evidence type="ECO:0000313" key="19">
    <source>
        <dbReference type="EMBL" id="RPB28327.1"/>
    </source>
</evidence>
<keyword evidence="8" id="KW-0132">Cell division</keyword>
<evidence type="ECO:0000256" key="2">
    <source>
        <dbReference type="ARBA" id="ARBA00004186"/>
    </source>
</evidence>
<feature type="region of interest" description="Disordered" evidence="18">
    <location>
        <begin position="84"/>
        <end position="103"/>
    </location>
</feature>
<sequence length="129" mass="14253">MFSSQQPHSPALAQRISEKKQELENLIELRDLSAALAQQMETLEEKLGMLADGTEAVAHVLANWQNVLRAISMASTPLSRLQKPAAVKDPFTQQETSPEPTVDPQAKIAMPITLVRIPTQHYQNIANPC</sequence>
<evidence type="ECO:0000256" key="10">
    <source>
        <dbReference type="ARBA" id="ARBA00022776"/>
    </source>
</evidence>
<evidence type="ECO:0000256" key="13">
    <source>
        <dbReference type="ARBA" id="ARBA00023212"/>
    </source>
</evidence>
<dbReference type="GO" id="GO:0044732">
    <property type="term" value="C:mitotic spindle pole body"/>
    <property type="evidence" value="ECO:0007669"/>
    <property type="project" value="TreeGrafter"/>
</dbReference>
<dbReference type="GO" id="GO:1990023">
    <property type="term" value="C:mitotic spindle midzone"/>
    <property type="evidence" value="ECO:0007669"/>
    <property type="project" value="TreeGrafter"/>
</dbReference>
<evidence type="ECO:0000256" key="14">
    <source>
        <dbReference type="ARBA" id="ARBA00023242"/>
    </source>
</evidence>
<organism evidence="19 20">
    <name type="scientific">Terfezia boudieri ATCC MYA-4762</name>
    <dbReference type="NCBI Taxonomy" id="1051890"/>
    <lineage>
        <taxon>Eukaryota</taxon>
        <taxon>Fungi</taxon>
        <taxon>Dikarya</taxon>
        <taxon>Ascomycota</taxon>
        <taxon>Pezizomycotina</taxon>
        <taxon>Pezizomycetes</taxon>
        <taxon>Pezizales</taxon>
        <taxon>Pezizaceae</taxon>
        <taxon>Terfezia</taxon>
    </lineage>
</organism>
<evidence type="ECO:0000256" key="17">
    <source>
        <dbReference type="ARBA" id="ARBA00030568"/>
    </source>
</evidence>
<dbReference type="PANTHER" id="PTHR28036:SF1">
    <property type="entry name" value="DASH COMPLEX SUBUNIT DAD2"/>
    <property type="match status" value="1"/>
</dbReference>
<evidence type="ECO:0000256" key="6">
    <source>
        <dbReference type="ARBA" id="ARBA00022454"/>
    </source>
</evidence>
<feature type="non-terminal residue" evidence="19">
    <location>
        <position position="1"/>
    </location>
</feature>
<accession>A0A3N4LZT0</accession>